<gene>
    <name evidence="1" type="ORF">CEXT_751131</name>
</gene>
<accession>A0AAV4MHE5</accession>
<dbReference type="EMBL" id="BPLR01019791">
    <property type="protein sequence ID" value="GIX71821.1"/>
    <property type="molecule type" value="Genomic_DNA"/>
</dbReference>
<keyword evidence="2" id="KW-1185">Reference proteome</keyword>
<reference evidence="1 2" key="1">
    <citation type="submission" date="2021-06" db="EMBL/GenBank/DDBJ databases">
        <title>Caerostris extrusa draft genome.</title>
        <authorList>
            <person name="Kono N."/>
            <person name="Arakawa K."/>
        </authorList>
    </citation>
    <scope>NUCLEOTIDE SEQUENCE [LARGE SCALE GENOMIC DNA]</scope>
</reference>
<protein>
    <submittedName>
        <fullName evidence="1">Uncharacterized protein</fullName>
    </submittedName>
</protein>
<sequence>MIHDWMSCSEIANLVNDYASEDIINPCGSLAPCPEKMKWAAWHDASAKISLEKEKKEIYRDLHFRCQLLSALL</sequence>
<comment type="caution">
    <text evidence="1">The sequence shown here is derived from an EMBL/GenBank/DDBJ whole genome shotgun (WGS) entry which is preliminary data.</text>
</comment>
<name>A0AAV4MHE5_CAEEX</name>
<organism evidence="1 2">
    <name type="scientific">Caerostris extrusa</name>
    <name type="common">Bark spider</name>
    <name type="synonym">Caerostris bankana</name>
    <dbReference type="NCBI Taxonomy" id="172846"/>
    <lineage>
        <taxon>Eukaryota</taxon>
        <taxon>Metazoa</taxon>
        <taxon>Ecdysozoa</taxon>
        <taxon>Arthropoda</taxon>
        <taxon>Chelicerata</taxon>
        <taxon>Arachnida</taxon>
        <taxon>Araneae</taxon>
        <taxon>Araneomorphae</taxon>
        <taxon>Entelegynae</taxon>
        <taxon>Araneoidea</taxon>
        <taxon>Araneidae</taxon>
        <taxon>Caerostris</taxon>
    </lineage>
</organism>
<evidence type="ECO:0000313" key="1">
    <source>
        <dbReference type="EMBL" id="GIX71821.1"/>
    </source>
</evidence>
<dbReference type="Proteomes" id="UP001054945">
    <property type="component" value="Unassembled WGS sequence"/>
</dbReference>
<dbReference type="AlphaFoldDB" id="A0AAV4MHE5"/>
<evidence type="ECO:0000313" key="2">
    <source>
        <dbReference type="Proteomes" id="UP001054945"/>
    </source>
</evidence>
<proteinExistence type="predicted"/>